<evidence type="ECO:0000313" key="1">
    <source>
        <dbReference type="EMBL" id="WLV24510.1"/>
    </source>
</evidence>
<dbReference type="Proteomes" id="UP001180087">
    <property type="component" value="Chromosome"/>
</dbReference>
<proteinExistence type="predicted"/>
<accession>A0ABY9KUK1</accession>
<evidence type="ECO:0000313" key="2">
    <source>
        <dbReference type="Proteomes" id="UP001180087"/>
    </source>
</evidence>
<dbReference type="EMBL" id="CP129113">
    <property type="protein sequence ID" value="WLV24510.1"/>
    <property type="molecule type" value="Genomic_DNA"/>
</dbReference>
<protein>
    <submittedName>
        <fullName evidence="1">Uncharacterized protein</fullName>
    </submittedName>
</protein>
<organism evidence="1 2">
    <name type="scientific">Aciduricibacillus chroicocephali</name>
    <dbReference type="NCBI Taxonomy" id="3054939"/>
    <lineage>
        <taxon>Bacteria</taxon>
        <taxon>Bacillati</taxon>
        <taxon>Bacillota</taxon>
        <taxon>Bacilli</taxon>
        <taxon>Bacillales</taxon>
        <taxon>Bacillaceae</taxon>
        <taxon>Aciduricibacillus</taxon>
    </lineage>
</organism>
<name>A0ABY9KUK1_9BACI</name>
<keyword evidence="2" id="KW-1185">Reference proteome</keyword>
<reference evidence="1" key="1">
    <citation type="submission" date="2023-06" db="EMBL/GenBank/DDBJ databases">
        <title>A Treasure from Seagulls: Isolation and Description of Aciduricobacillus qingdaonensis gen. nov., sp. nov., a Rare Obligately Uric Acid-utilizing Member in the Family Bacillaceae.</title>
        <authorList>
            <person name="Liu W."/>
            <person name="Wang B."/>
        </authorList>
    </citation>
    <scope>NUCLEOTIDE SEQUENCE</scope>
    <source>
        <strain evidence="1">44XB</strain>
    </source>
</reference>
<dbReference type="RefSeq" id="WP_348027612.1">
    <property type="nucleotide sequence ID" value="NZ_CP129113.1"/>
</dbReference>
<gene>
    <name evidence="1" type="ORF">QR721_12830</name>
</gene>
<sequence>MKKLDYRTFGDYTNELLSLEYDSHTIYEGYTDDLITSVTGDLELKLNYGRNIASSVVARKYGDHIVWIPKVPLDSDYKYITIIFNLKQFAELWTFLKYKVEDDLEIIKDISAEELKLMWMIWAREKEQIDDISDLVKSVKNNILALSTNLEHQDKIFYNFIESQWALKKNRVIVSEDNWESFIVYLDKGIYEEWEVFKKDNKDNLYIHLGNGYCAPI</sequence>